<sequence>MIFNRQDSKVYVLANEIKLNDFNSHYESFSVDYREKVVNYGFICNVDEFSGPPIIITKLSSGYENLYENSPCNLTEIGQISNFPNNVHVENDIMLDYNYPYEDLPKLKELLRKWGLQCKTLFFKSIDITILATMKSEHVEKVFSKFPWGIIFKFEHELAKWQSNNTSIVNKNCKASTNASEILCSSNKNININKDQQISHQLSNHELKVDEVLNSTIQGALILDYYQKNSKLNDGIRSTLVDILIGCVLSKKIQMSVSLAESIANQIVAINLKNNGLVTFTIVKNKLNVDEHHKTINWTEREFVSENEIDSILDVLKHGTSSCPELEANWKATINYRINNIKSSTSTTDILKNWKQYLIPYGHKLIDIDYNALFPNSHNIYQDFNDKAEKFFKLLDEKIKDNSCCKILETIHLEELRNHGTHIQPFIVIVGTMDVQREILVYFDSVMYKVHLVLRSIEVCYKIFHLFNLEYPSQSEIVWLFIQKYFFGVHSKYDKPFPKLIQVLAELNQ</sequence>
<proteinExistence type="predicted"/>
<reference evidence="1 2" key="1">
    <citation type="submission" date="2019-08" db="EMBL/GenBank/DDBJ databases">
        <title>Whole genome of Aphis craccivora.</title>
        <authorList>
            <person name="Voronova N.V."/>
            <person name="Shulinski R.S."/>
            <person name="Bandarenka Y.V."/>
            <person name="Zhorov D.G."/>
            <person name="Warner D."/>
        </authorList>
    </citation>
    <scope>NUCLEOTIDE SEQUENCE [LARGE SCALE GENOMIC DNA]</scope>
    <source>
        <strain evidence="1">180601</strain>
        <tissue evidence="1">Whole Body</tissue>
    </source>
</reference>
<accession>A0A6G0W247</accession>
<organism evidence="1 2">
    <name type="scientific">Aphis craccivora</name>
    <name type="common">Cowpea aphid</name>
    <dbReference type="NCBI Taxonomy" id="307492"/>
    <lineage>
        <taxon>Eukaryota</taxon>
        <taxon>Metazoa</taxon>
        <taxon>Ecdysozoa</taxon>
        <taxon>Arthropoda</taxon>
        <taxon>Hexapoda</taxon>
        <taxon>Insecta</taxon>
        <taxon>Pterygota</taxon>
        <taxon>Neoptera</taxon>
        <taxon>Paraneoptera</taxon>
        <taxon>Hemiptera</taxon>
        <taxon>Sternorrhyncha</taxon>
        <taxon>Aphidomorpha</taxon>
        <taxon>Aphidoidea</taxon>
        <taxon>Aphididae</taxon>
        <taxon>Aphidini</taxon>
        <taxon>Aphis</taxon>
        <taxon>Aphis</taxon>
    </lineage>
</organism>
<dbReference type="OrthoDB" id="6776649at2759"/>
<dbReference type="Proteomes" id="UP000478052">
    <property type="component" value="Unassembled WGS sequence"/>
</dbReference>
<protein>
    <submittedName>
        <fullName evidence="1">C2H2-type domain-containing protein</fullName>
    </submittedName>
</protein>
<gene>
    <name evidence="1" type="ORF">FWK35_00029044</name>
</gene>
<comment type="caution">
    <text evidence="1">The sequence shown here is derived from an EMBL/GenBank/DDBJ whole genome shotgun (WGS) entry which is preliminary data.</text>
</comment>
<dbReference type="EMBL" id="VUJU01009835">
    <property type="protein sequence ID" value="KAF0717353.1"/>
    <property type="molecule type" value="Genomic_DNA"/>
</dbReference>
<name>A0A6G0W247_APHCR</name>
<keyword evidence="2" id="KW-1185">Reference proteome</keyword>
<dbReference type="AlphaFoldDB" id="A0A6G0W247"/>
<evidence type="ECO:0000313" key="1">
    <source>
        <dbReference type="EMBL" id="KAF0717353.1"/>
    </source>
</evidence>
<evidence type="ECO:0000313" key="2">
    <source>
        <dbReference type="Proteomes" id="UP000478052"/>
    </source>
</evidence>